<sequence>MQESQQTDRYSLYGFEMREPDLRRRPEDRKTHNVKQLWQRSHEIVNLSLRGLKQTQIAELLEITPQTVSNILNSDLGMQKLSGMRKTRDEEAIHVSERIADLTEKALDVYNKIFDLAVPNVVTEQEQKAANTVMLELSGHRAATRIESRSMSTTATLEEIEEFKRRGIAAAKESGMIVVVEDEGKGKNGGSNGKVGQALHGTLGLGGTNIDNSDDVKLDKPKQKPKGDPTTINTQIDQILNNLKLKKEL</sequence>
<dbReference type="Gene3D" id="1.10.10.10">
    <property type="entry name" value="Winged helix-like DNA-binding domain superfamily/Winged helix DNA-binding domain"/>
    <property type="match status" value="1"/>
</dbReference>
<proteinExistence type="predicted"/>
<feature type="region of interest" description="Disordered" evidence="1">
    <location>
        <begin position="183"/>
        <end position="235"/>
    </location>
</feature>
<dbReference type="InterPro" id="IPR036388">
    <property type="entry name" value="WH-like_DNA-bd_sf"/>
</dbReference>
<reference evidence="2" key="1">
    <citation type="submission" date="2020-03" db="EMBL/GenBank/DDBJ databases">
        <title>The deep terrestrial virosphere.</title>
        <authorList>
            <person name="Holmfeldt K."/>
            <person name="Nilsson E."/>
            <person name="Simone D."/>
            <person name="Lopez-Fernandez M."/>
            <person name="Wu X."/>
            <person name="de Brujin I."/>
            <person name="Lundin D."/>
            <person name="Andersson A."/>
            <person name="Bertilsson S."/>
            <person name="Dopson M."/>
        </authorList>
    </citation>
    <scope>NUCLEOTIDE SEQUENCE</scope>
    <source>
        <strain evidence="2">MM415B01643</strain>
    </source>
</reference>
<organism evidence="2">
    <name type="scientific">viral metagenome</name>
    <dbReference type="NCBI Taxonomy" id="1070528"/>
    <lineage>
        <taxon>unclassified sequences</taxon>
        <taxon>metagenomes</taxon>
        <taxon>organismal metagenomes</taxon>
    </lineage>
</organism>
<accession>A0A6M3IK25</accession>
<evidence type="ECO:0000256" key="1">
    <source>
        <dbReference type="SAM" id="MobiDB-lite"/>
    </source>
</evidence>
<gene>
    <name evidence="2" type="ORF">MM415B01643_0013</name>
</gene>
<dbReference type="EMBL" id="MT141272">
    <property type="protein sequence ID" value="QJA57417.1"/>
    <property type="molecule type" value="Genomic_DNA"/>
</dbReference>
<feature type="compositionally biased region" description="Basic and acidic residues" evidence="1">
    <location>
        <begin position="214"/>
        <end position="227"/>
    </location>
</feature>
<evidence type="ECO:0000313" key="2">
    <source>
        <dbReference type="EMBL" id="QJA57417.1"/>
    </source>
</evidence>
<dbReference type="AlphaFoldDB" id="A0A6M3IK25"/>
<protein>
    <submittedName>
        <fullName evidence="2">Uncharacterized protein</fullName>
    </submittedName>
</protein>
<name>A0A6M3IK25_9ZZZZ</name>